<dbReference type="AlphaFoldDB" id="A0AAU8LU25"/>
<sequence length="250" mass="27963">MKKVCLVKGGNFVLGIEDRYILSRQQGLLPREVAGNGEPFFHLGSLLARNRCDRPEPGSVFLRLHTKKQTFFLLVDQIIDEIDLPEQTTRLPPPSPDLATQLFPQVAICMNLVVLLLDPTQVMQVAQKLGQGIGMLAAEHCLQDEKQAQIKQVKGGRKAGPPVFKKQIRRDKKRPKSVNEETFKRVMAWTIAQFKQGKVSPEDLAADRLPPGLIQQEGLSDTVIQYLIDQISLRCQESITPSRPGERHGG</sequence>
<gene>
    <name evidence="1" type="ORF">Q3M24_19075</name>
</gene>
<proteinExistence type="predicted"/>
<reference evidence="1" key="2">
    <citation type="submission" date="2024-06" db="EMBL/GenBank/DDBJ databases">
        <authorList>
            <person name="Plum-Jensen L.E."/>
            <person name="Schramm A."/>
            <person name="Marshall I.P.G."/>
        </authorList>
    </citation>
    <scope>NUCLEOTIDE SEQUENCE</scope>
    <source>
        <strain evidence="1">Rat1</strain>
    </source>
</reference>
<dbReference type="EMBL" id="CP159373">
    <property type="protein sequence ID" value="XCN72374.1"/>
    <property type="molecule type" value="Genomic_DNA"/>
</dbReference>
<organism evidence="1">
    <name type="scientific">Candidatus Electrothrix aestuarii</name>
    <dbReference type="NCBI Taxonomy" id="3062594"/>
    <lineage>
        <taxon>Bacteria</taxon>
        <taxon>Pseudomonadati</taxon>
        <taxon>Thermodesulfobacteriota</taxon>
        <taxon>Desulfobulbia</taxon>
        <taxon>Desulfobulbales</taxon>
        <taxon>Desulfobulbaceae</taxon>
        <taxon>Candidatus Electrothrix</taxon>
    </lineage>
</organism>
<evidence type="ECO:0000313" key="1">
    <source>
        <dbReference type="EMBL" id="XCN72374.1"/>
    </source>
</evidence>
<name>A0AAU8LU25_9BACT</name>
<dbReference type="KEGG" id="eaj:Q3M24_19075"/>
<reference evidence="1" key="1">
    <citation type="journal article" date="2024" name="Syst. Appl. Microbiol.">
        <title>First single-strain enrichments of Electrothrix cable bacteria, description of E. aestuarii sp. nov. and E. rattekaaiensis sp. nov., and proposal of a cable bacteria taxonomy following the rules of the SeqCode.</title>
        <authorList>
            <person name="Plum-Jensen L.E."/>
            <person name="Schramm A."/>
            <person name="Marshall I.P.G."/>
        </authorList>
    </citation>
    <scope>NUCLEOTIDE SEQUENCE</scope>
    <source>
        <strain evidence="1">Rat1</strain>
    </source>
</reference>
<accession>A0AAU8LU25</accession>
<evidence type="ECO:0008006" key="2">
    <source>
        <dbReference type="Google" id="ProtNLM"/>
    </source>
</evidence>
<protein>
    <recommendedName>
        <fullName evidence="2">CheW-like domain-containing protein</fullName>
    </recommendedName>
</protein>